<dbReference type="Gene3D" id="1.10.1900.20">
    <property type="entry name" value="Ribosomal protein L20"/>
    <property type="match status" value="1"/>
</dbReference>
<organism evidence="5 6">
    <name type="scientific">Caenorhabditis bovis</name>
    <dbReference type="NCBI Taxonomy" id="2654633"/>
    <lineage>
        <taxon>Eukaryota</taxon>
        <taxon>Metazoa</taxon>
        <taxon>Ecdysozoa</taxon>
        <taxon>Nematoda</taxon>
        <taxon>Chromadorea</taxon>
        <taxon>Rhabditida</taxon>
        <taxon>Rhabditina</taxon>
        <taxon>Rhabditomorpha</taxon>
        <taxon>Rhabditoidea</taxon>
        <taxon>Rhabditidae</taxon>
        <taxon>Peloderinae</taxon>
        <taxon>Caenorhabditis</taxon>
    </lineage>
</organism>
<dbReference type="GO" id="GO:0006412">
    <property type="term" value="P:translation"/>
    <property type="evidence" value="ECO:0007669"/>
    <property type="project" value="InterPro"/>
</dbReference>
<keyword evidence="3" id="KW-0687">Ribonucleoprotein</keyword>
<dbReference type="Proteomes" id="UP000494206">
    <property type="component" value="Unassembled WGS sequence"/>
</dbReference>
<evidence type="ECO:0000256" key="1">
    <source>
        <dbReference type="ARBA" id="ARBA00007698"/>
    </source>
</evidence>
<keyword evidence="2" id="KW-0689">Ribosomal protein</keyword>
<accession>A0A8S1ETR2</accession>
<dbReference type="OrthoDB" id="10251781at2759"/>
<reference evidence="5 6" key="1">
    <citation type="submission" date="2020-04" db="EMBL/GenBank/DDBJ databases">
        <authorList>
            <person name="Laetsch R D."/>
            <person name="Stevens L."/>
            <person name="Kumar S."/>
            <person name="Blaxter L. M."/>
        </authorList>
    </citation>
    <scope>NUCLEOTIDE SEQUENCE [LARGE SCALE GENOMIC DNA]</scope>
</reference>
<keyword evidence="6" id="KW-1185">Reference proteome</keyword>
<dbReference type="GO" id="GO:0003735">
    <property type="term" value="F:structural constituent of ribosome"/>
    <property type="evidence" value="ECO:0007669"/>
    <property type="project" value="InterPro"/>
</dbReference>
<dbReference type="AlphaFoldDB" id="A0A8S1ETR2"/>
<evidence type="ECO:0000256" key="4">
    <source>
        <dbReference type="SAM" id="MobiDB-lite"/>
    </source>
</evidence>
<protein>
    <submittedName>
        <fullName evidence="5">Uncharacterized protein</fullName>
    </submittedName>
</protein>
<name>A0A8S1ETR2_9PELO</name>
<dbReference type="EMBL" id="CADEPM010000004">
    <property type="protein sequence ID" value="CAB3404700.1"/>
    <property type="molecule type" value="Genomic_DNA"/>
</dbReference>
<evidence type="ECO:0000313" key="5">
    <source>
        <dbReference type="EMBL" id="CAB3404700.1"/>
    </source>
</evidence>
<dbReference type="PANTHER" id="PTHR10986">
    <property type="entry name" value="39S RIBOSOMAL PROTEIN L20"/>
    <property type="match status" value="1"/>
</dbReference>
<dbReference type="GO" id="GO:0005840">
    <property type="term" value="C:ribosome"/>
    <property type="evidence" value="ECO:0007669"/>
    <property type="project" value="UniProtKB-KW"/>
</dbReference>
<proteinExistence type="inferred from homology"/>
<feature type="compositionally biased region" description="Basic and acidic residues" evidence="4">
    <location>
        <begin position="138"/>
        <end position="153"/>
    </location>
</feature>
<dbReference type="Pfam" id="PF00453">
    <property type="entry name" value="Ribosomal_L20"/>
    <property type="match status" value="1"/>
</dbReference>
<sequence length="153" mass="17847">MRLSAVLSLRRIVNSGYSSFDVIPKPDMWIKRERLRQLTAYAEERVRAALAEHDMEYPKFKTILSKAHILLDNIVLSQMAIYEPHSFKSLVSMTKELARQEGMNVIPDDPEFAYDVHVDSSILRKPLPRPVQFPRGAAENHRQKPRKLREDEY</sequence>
<feature type="region of interest" description="Disordered" evidence="4">
    <location>
        <begin position="127"/>
        <end position="153"/>
    </location>
</feature>
<gene>
    <name evidence="5" type="ORF">CBOVIS_LOCUS6990</name>
</gene>
<dbReference type="GO" id="GO:0019843">
    <property type="term" value="F:rRNA binding"/>
    <property type="evidence" value="ECO:0007669"/>
    <property type="project" value="InterPro"/>
</dbReference>
<dbReference type="GO" id="GO:1990904">
    <property type="term" value="C:ribonucleoprotein complex"/>
    <property type="evidence" value="ECO:0007669"/>
    <property type="project" value="UniProtKB-KW"/>
</dbReference>
<evidence type="ECO:0000313" key="6">
    <source>
        <dbReference type="Proteomes" id="UP000494206"/>
    </source>
</evidence>
<dbReference type="SUPFAM" id="SSF74731">
    <property type="entry name" value="Ribosomal protein L20"/>
    <property type="match status" value="1"/>
</dbReference>
<comment type="similarity">
    <text evidence="1">Belongs to the bacterial ribosomal protein bL20 family.</text>
</comment>
<dbReference type="InterPro" id="IPR035566">
    <property type="entry name" value="Ribosomal_protein_bL20_C"/>
</dbReference>
<evidence type="ECO:0000256" key="2">
    <source>
        <dbReference type="ARBA" id="ARBA00022980"/>
    </source>
</evidence>
<dbReference type="InterPro" id="IPR005813">
    <property type="entry name" value="Ribosomal_bL20"/>
</dbReference>
<comment type="caution">
    <text evidence="5">The sequence shown here is derived from an EMBL/GenBank/DDBJ whole genome shotgun (WGS) entry which is preliminary data.</text>
</comment>
<evidence type="ECO:0000256" key="3">
    <source>
        <dbReference type="ARBA" id="ARBA00023274"/>
    </source>
</evidence>